<sequence length="131" mass="14745">MANRVHRRVIVQDYGKAIYKASSKVSLLAVLEGCIEGYKSLHTQAGILQCNMSPSNLMVNEDVYNPSWCSFLIDLDLAIKEQWEESSGARGKAGTPAFTAIRVPLDEANHSFMHNLEPLFWVLFFLDMHSL</sequence>
<dbReference type="EMBL" id="MU003569">
    <property type="protein sequence ID" value="KAF2462646.1"/>
    <property type="molecule type" value="Genomic_DNA"/>
</dbReference>
<organism evidence="1 2">
    <name type="scientific">Lindgomyces ingoldianus</name>
    <dbReference type="NCBI Taxonomy" id="673940"/>
    <lineage>
        <taxon>Eukaryota</taxon>
        <taxon>Fungi</taxon>
        <taxon>Dikarya</taxon>
        <taxon>Ascomycota</taxon>
        <taxon>Pezizomycotina</taxon>
        <taxon>Dothideomycetes</taxon>
        <taxon>Pleosporomycetidae</taxon>
        <taxon>Pleosporales</taxon>
        <taxon>Lindgomycetaceae</taxon>
        <taxon>Lindgomyces</taxon>
    </lineage>
</organism>
<gene>
    <name evidence="1" type="ORF">BDR25DRAFT_308199</name>
</gene>
<comment type="caution">
    <text evidence="1">The sequence shown here is derived from an EMBL/GenBank/DDBJ whole genome shotgun (WGS) entry which is preliminary data.</text>
</comment>
<evidence type="ECO:0000313" key="2">
    <source>
        <dbReference type="Proteomes" id="UP000799755"/>
    </source>
</evidence>
<keyword evidence="2" id="KW-1185">Reference proteome</keyword>
<proteinExistence type="predicted"/>
<evidence type="ECO:0000313" key="1">
    <source>
        <dbReference type="EMBL" id="KAF2462646.1"/>
    </source>
</evidence>
<dbReference type="Proteomes" id="UP000799755">
    <property type="component" value="Unassembled WGS sequence"/>
</dbReference>
<reference evidence="1" key="1">
    <citation type="journal article" date="2020" name="Stud. Mycol.">
        <title>101 Dothideomycetes genomes: a test case for predicting lifestyles and emergence of pathogens.</title>
        <authorList>
            <person name="Haridas S."/>
            <person name="Albert R."/>
            <person name="Binder M."/>
            <person name="Bloem J."/>
            <person name="Labutti K."/>
            <person name="Salamov A."/>
            <person name="Andreopoulos B."/>
            <person name="Baker S."/>
            <person name="Barry K."/>
            <person name="Bills G."/>
            <person name="Bluhm B."/>
            <person name="Cannon C."/>
            <person name="Castanera R."/>
            <person name="Culley D."/>
            <person name="Daum C."/>
            <person name="Ezra D."/>
            <person name="Gonzalez J."/>
            <person name="Henrissat B."/>
            <person name="Kuo A."/>
            <person name="Liang C."/>
            <person name="Lipzen A."/>
            <person name="Lutzoni F."/>
            <person name="Magnuson J."/>
            <person name="Mondo S."/>
            <person name="Nolan M."/>
            <person name="Ohm R."/>
            <person name="Pangilinan J."/>
            <person name="Park H.-J."/>
            <person name="Ramirez L."/>
            <person name="Alfaro M."/>
            <person name="Sun H."/>
            <person name="Tritt A."/>
            <person name="Yoshinaga Y."/>
            <person name="Zwiers L.-H."/>
            <person name="Turgeon B."/>
            <person name="Goodwin S."/>
            <person name="Spatafora J."/>
            <person name="Crous P."/>
            <person name="Grigoriev I."/>
        </authorList>
    </citation>
    <scope>NUCLEOTIDE SEQUENCE</scope>
    <source>
        <strain evidence="1">ATCC 200398</strain>
    </source>
</reference>
<protein>
    <submittedName>
        <fullName evidence="1">Uncharacterized protein</fullName>
    </submittedName>
</protein>
<name>A0ACB6Q739_9PLEO</name>
<accession>A0ACB6Q739</accession>